<accession>A0A9P8TBU4</accession>
<sequence>MVLSFKTVNNKVKWFGIRSIHSTNIHHAVKVLRPNTIFSTELELKYRLGYDPIYISPAHKLIATLKRASLGFGLIGIYISQLMTSTPLFSLEVSYFVTVLSIFPLPLVHLFTKDYVSRIFRIYDTSVPIQNLESLVKDESLILEKISLTGRSTTNSLVKVQDLRKSYTKYGRINWKDKSTGLKYYVVNDVGGIKMDRIWGILEKSSGIDNGRFVD</sequence>
<keyword evidence="1" id="KW-1133">Transmembrane helix</keyword>
<protein>
    <submittedName>
        <fullName evidence="2">Uncharacterized protein</fullName>
    </submittedName>
</protein>
<reference evidence="2" key="2">
    <citation type="submission" date="2021-01" db="EMBL/GenBank/DDBJ databases">
        <authorList>
            <person name="Schikora-Tamarit M.A."/>
        </authorList>
    </citation>
    <scope>NUCLEOTIDE SEQUENCE</scope>
    <source>
        <strain evidence="2">CBS6341</strain>
    </source>
</reference>
<dbReference type="OrthoDB" id="4078936at2759"/>
<dbReference type="Proteomes" id="UP000769528">
    <property type="component" value="Unassembled WGS sequence"/>
</dbReference>
<evidence type="ECO:0000256" key="1">
    <source>
        <dbReference type="SAM" id="Phobius"/>
    </source>
</evidence>
<dbReference type="EMBL" id="JAEUBF010000930">
    <property type="protein sequence ID" value="KAH3673743.1"/>
    <property type="molecule type" value="Genomic_DNA"/>
</dbReference>
<feature type="transmembrane region" description="Helical" evidence="1">
    <location>
        <begin position="95"/>
        <end position="112"/>
    </location>
</feature>
<organism evidence="2 3">
    <name type="scientific">Wickerhamomyces mucosus</name>
    <dbReference type="NCBI Taxonomy" id="1378264"/>
    <lineage>
        <taxon>Eukaryota</taxon>
        <taxon>Fungi</taxon>
        <taxon>Dikarya</taxon>
        <taxon>Ascomycota</taxon>
        <taxon>Saccharomycotina</taxon>
        <taxon>Saccharomycetes</taxon>
        <taxon>Phaffomycetales</taxon>
        <taxon>Wickerhamomycetaceae</taxon>
        <taxon>Wickerhamomyces</taxon>
    </lineage>
</organism>
<feature type="transmembrane region" description="Helical" evidence="1">
    <location>
        <begin position="70"/>
        <end position="89"/>
    </location>
</feature>
<evidence type="ECO:0000313" key="2">
    <source>
        <dbReference type="EMBL" id="KAH3673743.1"/>
    </source>
</evidence>
<proteinExistence type="predicted"/>
<name>A0A9P8TBU4_9ASCO</name>
<keyword evidence="1" id="KW-0812">Transmembrane</keyword>
<dbReference type="AlphaFoldDB" id="A0A9P8TBU4"/>
<keyword evidence="1" id="KW-0472">Membrane</keyword>
<comment type="caution">
    <text evidence="2">The sequence shown here is derived from an EMBL/GenBank/DDBJ whole genome shotgun (WGS) entry which is preliminary data.</text>
</comment>
<evidence type="ECO:0000313" key="3">
    <source>
        <dbReference type="Proteomes" id="UP000769528"/>
    </source>
</evidence>
<reference evidence="2" key="1">
    <citation type="journal article" date="2021" name="Open Biol.">
        <title>Shared evolutionary footprints suggest mitochondrial oxidative damage underlies multiple complex I losses in fungi.</title>
        <authorList>
            <person name="Schikora-Tamarit M.A."/>
            <person name="Marcet-Houben M."/>
            <person name="Nosek J."/>
            <person name="Gabaldon T."/>
        </authorList>
    </citation>
    <scope>NUCLEOTIDE SEQUENCE</scope>
    <source>
        <strain evidence="2">CBS6341</strain>
    </source>
</reference>
<keyword evidence="3" id="KW-1185">Reference proteome</keyword>
<gene>
    <name evidence="2" type="ORF">WICMUC_003486</name>
</gene>